<keyword evidence="11" id="KW-1015">Disulfide bond</keyword>
<organism evidence="23 24">
    <name type="scientific">Acanthaster planci</name>
    <name type="common">Crown-of-thorns starfish</name>
    <dbReference type="NCBI Taxonomy" id="133434"/>
    <lineage>
        <taxon>Eukaryota</taxon>
        <taxon>Metazoa</taxon>
        <taxon>Echinodermata</taxon>
        <taxon>Eleutherozoa</taxon>
        <taxon>Asterozoa</taxon>
        <taxon>Asteroidea</taxon>
        <taxon>Valvatacea</taxon>
        <taxon>Valvatida</taxon>
        <taxon>Acanthasteridae</taxon>
        <taxon>Acanthaster</taxon>
    </lineage>
</organism>
<keyword evidence="4 20" id="KW-0812">Transmembrane</keyword>
<dbReference type="PRINTS" id="PR01176">
    <property type="entry name" value="GABABRECEPTR"/>
</dbReference>
<keyword evidence="12" id="KW-0675">Receptor</keyword>
<keyword evidence="23" id="KW-1185">Reference proteome</keyword>
<evidence type="ECO:0000256" key="7">
    <source>
        <dbReference type="ARBA" id="ARBA00023018"/>
    </source>
</evidence>
<keyword evidence="6 20" id="KW-1133">Transmembrane helix</keyword>
<evidence type="ECO:0000256" key="14">
    <source>
        <dbReference type="ARBA" id="ARBA00023224"/>
    </source>
</evidence>
<evidence type="ECO:0000256" key="17">
    <source>
        <dbReference type="ARBA" id="ARBA00073785"/>
    </source>
</evidence>
<dbReference type="KEGG" id="aplc:110974934"/>
<evidence type="ECO:0000256" key="19">
    <source>
        <dbReference type="SAM" id="MobiDB-lite"/>
    </source>
</evidence>
<dbReference type="Proteomes" id="UP000694845">
    <property type="component" value="Unplaced"/>
</dbReference>
<feature type="transmembrane region" description="Helical" evidence="20">
    <location>
        <begin position="489"/>
        <end position="510"/>
    </location>
</feature>
<evidence type="ECO:0000313" key="24">
    <source>
        <dbReference type="RefSeq" id="XP_022082608.1"/>
    </source>
</evidence>
<evidence type="ECO:0000256" key="9">
    <source>
        <dbReference type="ARBA" id="ARBA00023054"/>
    </source>
</evidence>
<evidence type="ECO:0000256" key="18">
    <source>
        <dbReference type="ARBA" id="ARBA00083903"/>
    </source>
</evidence>
<feature type="signal peptide" evidence="21">
    <location>
        <begin position="1"/>
        <end position="19"/>
    </location>
</feature>
<dbReference type="RefSeq" id="XP_022082608.1">
    <property type="nucleotide sequence ID" value="XM_022226916.1"/>
</dbReference>
<evidence type="ECO:0000256" key="13">
    <source>
        <dbReference type="ARBA" id="ARBA00023180"/>
    </source>
</evidence>
<evidence type="ECO:0000256" key="3">
    <source>
        <dbReference type="ARBA" id="ARBA00022553"/>
    </source>
</evidence>
<evidence type="ECO:0000256" key="10">
    <source>
        <dbReference type="ARBA" id="ARBA00023136"/>
    </source>
</evidence>
<dbReference type="InterPro" id="IPR001828">
    <property type="entry name" value="ANF_lig-bd_rcpt"/>
</dbReference>
<evidence type="ECO:0000256" key="2">
    <source>
        <dbReference type="ARBA" id="ARBA00022475"/>
    </source>
</evidence>
<sequence>MYPFLFLLAGAAAFGLTGANQTRPLYIGGLFPLSEEDGWSRYFGWASLKATERAIADINNSSEVLPDYEVVLIYNDTEGDKVTALNMLYDHIYTPPVKVALMGSVLSSVTESVGEVASRWKLVEVSTAGSSPVLSDRVRYPYIYRVLTSAAGFSHAEMAIIHRFGWIKIATLHETVEPHVGTTIEMQRLAESNNVNVIAAESFLSNPYDAVQRLKDKDARIIAANFYEGRVRKVFCSAYRLGLYGPRYVWMLPGYYADGWWKVPEEGVTCTPEELKKASEGYLTIMWSQFGREEVNTIAGITPAEYRRQMEPVVGWNLSVSGRGLTATAYDGMWALALGLHDAQQELGRPLDSFAYGDKEYADIVSRNVQSQKFQGVSGPFGFSELGDRVGTLLIEQNKNGVEEVIGTYDIDNNVISWLLNTSDIWYYAGGKAPFDSDNTETQELLQSTPIAILVTVWVLCGLGTIFAISFIAFNVWKRQNRQVKMSSPNVNNLISVGIILAYLCVALMGVDRSLVEDKAFQILCTVRSWGLALAFTIAFGGMFTKMWRVYSIVIHNKTKRKVIKDHHLFIIIGVLLLVDLAILIPWQISDPMQVVTEKVAVPQTDEDVALYRKFVELHVKCTSTYDTIWTMALIIYKAFVVVFGAFLAWSTRNVNVPGLNDSYYVGLSIYNTVICCVVVVPLSILNVSSMGVTYALVAGFLLLCTTMSLCMLFIPKIIAVFRKNAVSDQVNFTGNRVGASSRPNPGEPPSQQALCSTIPTDSKGNSSATG</sequence>
<evidence type="ECO:0000256" key="1">
    <source>
        <dbReference type="ARBA" id="ARBA00008991"/>
    </source>
</evidence>
<evidence type="ECO:0000256" key="8">
    <source>
        <dbReference type="ARBA" id="ARBA00023040"/>
    </source>
</evidence>
<dbReference type="OrthoDB" id="2150267at2759"/>
<name>A0A8B7XP64_ACAPL</name>
<keyword evidence="8" id="KW-0297">G-protein coupled receptor</keyword>
<dbReference type="GO" id="GO:0038039">
    <property type="term" value="C:G protein-coupled receptor heterodimeric complex"/>
    <property type="evidence" value="ECO:0007669"/>
    <property type="project" value="TreeGrafter"/>
</dbReference>
<dbReference type="PANTHER" id="PTHR10519:SF79">
    <property type="entry name" value="RECEPTOR LIGAND BINDING REGION DOMAIN-CONTAINING PROTEIN"/>
    <property type="match status" value="1"/>
</dbReference>
<evidence type="ECO:0000256" key="21">
    <source>
        <dbReference type="SAM" id="SignalP"/>
    </source>
</evidence>
<feature type="compositionally biased region" description="Polar residues" evidence="19">
    <location>
        <begin position="750"/>
        <end position="771"/>
    </location>
</feature>
<dbReference type="CDD" id="cd06366">
    <property type="entry name" value="PBP1_GABAb_receptor"/>
    <property type="match status" value="1"/>
</dbReference>
<gene>
    <name evidence="24" type="primary">LOC110974934</name>
</gene>
<reference evidence="24" key="1">
    <citation type="submission" date="2025-08" db="UniProtKB">
        <authorList>
            <consortium name="RefSeq"/>
        </authorList>
    </citation>
    <scope>IDENTIFICATION</scope>
</reference>
<dbReference type="Pfam" id="PF00003">
    <property type="entry name" value="7tm_3"/>
    <property type="match status" value="1"/>
</dbReference>
<dbReference type="CDD" id="cd15047">
    <property type="entry name" value="7tmC_GABA-B-like"/>
    <property type="match status" value="1"/>
</dbReference>
<dbReference type="InterPro" id="IPR028082">
    <property type="entry name" value="Peripla_BP_I"/>
</dbReference>
<evidence type="ECO:0000256" key="5">
    <source>
        <dbReference type="ARBA" id="ARBA00022729"/>
    </source>
</evidence>
<protein>
    <recommendedName>
        <fullName evidence="17">Gamma-aminobutyric acid type B receptor subunit 2</fullName>
    </recommendedName>
    <alternativeName>
        <fullName evidence="18">G-protein coupled receptor 51</fullName>
    </alternativeName>
</protein>
<proteinExistence type="inferred from homology"/>
<keyword evidence="14" id="KW-0807">Transducer</keyword>
<comment type="subcellular location">
    <subcellularLocation>
        <location evidence="16">Postsynaptic cell membrane</location>
        <topology evidence="16">Multi-pass membrane protein</topology>
    </subcellularLocation>
</comment>
<dbReference type="Gene3D" id="3.40.50.2300">
    <property type="match status" value="2"/>
</dbReference>
<keyword evidence="15" id="KW-0628">Postsynaptic cell membrane</keyword>
<dbReference type="GO" id="GO:0045211">
    <property type="term" value="C:postsynaptic membrane"/>
    <property type="evidence" value="ECO:0007669"/>
    <property type="project" value="UniProtKB-SubCell"/>
</dbReference>
<feature type="transmembrane region" description="Helical" evidence="20">
    <location>
        <begin position="530"/>
        <end position="548"/>
    </location>
</feature>
<dbReference type="SUPFAM" id="SSF53822">
    <property type="entry name" value="Periplasmic binding protein-like I"/>
    <property type="match status" value="1"/>
</dbReference>
<accession>A0A8B7XP64</accession>
<dbReference type="InterPro" id="IPR002455">
    <property type="entry name" value="GPCR3_GABA-B"/>
</dbReference>
<feature type="region of interest" description="Disordered" evidence="19">
    <location>
        <begin position="737"/>
        <end position="771"/>
    </location>
</feature>
<evidence type="ECO:0000256" key="20">
    <source>
        <dbReference type="SAM" id="Phobius"/>
    </source>
</evidence>
<keyword evidence="3" id="KW-0597">Phosphoprotein</keyword>
<dbReference type="PRINTS" id="PR01177">
    <property type="entry name" value="GABAB1RECPTR"/>
</dbReference>
<evidence type="ECO:0000256" key="15">
    <source>
        <dbReference type="ARBA" id="ARBA00023257"/>
    </source>
</evidence>
<dbReference type="GeneID" id="110974934"/>
<feature type="transmembrane region" description="Helical" evidence="20">
    <location>
        <begin position="569"/>
        <end position="589"/>
    </location>
</feature>
<evidence type="ECO:0000259" key="22">
    <source>
        <dbReference type="PROSITE" id="PS50259"/>
    </source>
</evidence>
<dbReference type="PANTHER" id="PTHR10519">
    <property type="entry name" value="GABA-B RECEPTOR"/>
    <property type="match status" value="1"/>
</dbReference>
<comment type="similarity">
    <text evidence="1">Belongs to the G-protein coupled receptor 3 family. GABA-B receptor subfamily.</text>
</comment>
<dbReference type="GO" id="GO:0007214">
    <property type="term" value="P:gamma-aminobutyric acid signaling pathway"/>
    <property type="evidence" value="ECO:0007669"/>
    <property type="project" value="TreeGrafter"/>
</dbReference>
<evidence type="ECO:0000256" key="12">
    <source>
        <dbReference type="ARBA" id="ARBA00023170"/>
    </source>
</evidence>
<dbReference type="InterPro" id="IPR017978">
    <property type="entry name" value="GPCR_3_C"/>
</dbReference>
<keyword evidence="13" id="KW-0325">Glycoprotein</keyword>
<keyword evidence="5 21" id="KW-0732">Signal</keyword>
<feature type="domain" description="G-protein coupled receptors family 3 profile" evidence="22">
    <location>
        <begin position="525"/>
        <end position="724"/>
    </location>
</feature>
<dbReference type="PROSITE" id="PS50259">
    <property type="entry name" value="G_PROTEIN_RECEP_F3_4"/>
    <property type="match status" value="1"/>
</dbReference>
<dbReference type="AlphaFoldDB" id="A0A8B7XP64"/>
<dbReference type="OMA" id="NDTIWTM"/>
<feature type="transmembrane region" description="Helical" evidence="20">
    <location>
        <begin position="663"/>
        <end position="686"/>
    </location>
</feature>
<feature type="transmembrane region" description="Helical" evidence="20">
    <location>
        <begin position="451"/>
        <end position="477"/>
    </location>
</feature>
<keyword evidence="9" id="KW-0175">Coiled coil</keyword>
<feature type="chain" id="PRO_5034646439" description="Gamma-aminobutyric acid type B receptor subunit 2" evidence="21">
    <location>
        <begin position="20"/>
        <end position="771"/>
    </location>
</feature>
<dbReference type="FunFam" id="3.40.50.2300:FF:000072">
    <property type="entry name" value="Gamma-aminobutyric acid type B receptor subunit 2"/>
    <property type="match status" value="1"/>
</dbReference>
<feature type="transmembrane region" description="Helical" evidence="20">
    <location>
        <begin position="629"/>
        <end position="651"/>
    </location>
</feature>
<dbReference type="Pfam" id="PF01094">
    <property type="entry name" value="ANF_receptor"/>
    <property type="match status" value="1"/>
</dbReference>
<evidence type="ECO:0000313" key="23">
    <source>
        <dbReference type="Proteomes" id="UP000694845"/>
    </source>
</evidence>
<keyword evidence="10 20" id="KW-0472">Membrane</keyword>
<evidence type="ECO:0000256" key="4">
    <source>
        <dbReference type="ARBA" id="ARBA00022692"/>
    </source>
</evidence>
<feature type="transmembrane region" description="Helical" evidence="20">
    <location>
        <begin position="692"/>
        <end position="715"/>
    </location>
</feature>
<dbReference type="GO" id="GO:0004965">
    <property type="term" value="F:G protein-coupled GABA receptor activity"/>
    <property type="evidence" value="ECO:0007669"/>
    <property type="project" value="InterPro"/>
</dbReference>
<evidence type="ECO:0000256" key="16">
    <source>
        <dbReference type="ARBA" id="ARBA00034104"/>
    </source>
</evidence>
<evidence type="ECO:0000256" key="11">
    <source>
        <dbReference type="ARBA" id="ARBA00023157"/>
    </source>
</evidence>
<dbReference type="FunFam" id="3.40.50.2300:FF:000063">
    <property type="entry name" value="Gamma-aminobutyric acid type B receptor subunit"/>
    <property type="match status" value="1"/>
</dbReference>
<keyword evidence="2" id="KW-1003">Cell membrane</keyword>
<keyword evidence="7" id="KW-0770">Synapse</keyword>
<evidence type="ECO:0000256" key="6">
    <source>
        <dbReference type="ARBA" id="ARBA00022989"/>
    </source>
</evidence>